<dbReference type="InterPro" id="IPR051207">
    <property type="entry name" value="ComplexI_NDUFA9_subunit"/>
</dbReference>
<comment type="caution">
    <text evidence="3">The sequence shown here is derived from an EMBL/GenBank/DDBJ whole genome shotgun (WGS) entry which is preliminary data.</text>
</comment>
<dbReference type="AlphaFoldDB" id="A0AAV5NT55"/>
<evidence type="ECO:0000256" key="1">
    <source>
        <dbReference type="SAM" id="Phobius"/>
    </source>
</evidence>
<accession>A0AAV5NT55</accession>
<dbReference type="Gene3D" id="3.40.50.720">
    <property type="entry name" value="NAD(P)-binding Rossmann-like Domain"/>
    <property type="match status" value="1"/>
</dbReference>
<dbReference type="RefSeq" id="WP_126606067.1">
    <property type="nucleotide sequence ID" value="NZ_AP025144.1"/>
</dbReference>
<evidence type="ECO:0000313" key="4">
    <source>
        <dbReference type="Proteomes" id="UP001156690"/>
    </source>
</evidence>
<dbReference type="EMBL" id="BSNX01000032">
    <property type="protein sequence ID" value="GLQ73514.1"/>
    <property type="molecule type" value="Genomic_DNA"/>
</dbReference>
<protein>
    <recommendedName>
        <fullName evidence="2">NAD(P)-binding domain-containing protein</fullName>
    </recommendedName>
</protein>
<dbReference type="SUPFAM" id="SSF51735">
    <property type="entry name" value="NAD(P)-binding Rossmann-fold domains"/>
    <property type="match status" value="1"/>
</dbReference>
<keyword evidence="1" id="KW-0472">Membrane</keyword>
<dbReference type="InterPro" id="IPR036291">
    <property type="entry name" value="NAD(P)-bd_dom_sf"/>
</dbReference>
<dbReference type="Proteomes" id="UP001156690">
    <property type="component" value="Unassembled WGS sequence"/>
</dbReference>
<dbReference type="Pfam" id="PF11066">
    <property type="entry name" value="DUF2867"/>
    <property type="match status" value="1"/>
</dbReference>
<feature type="transmembrane region" description="Helical" evidence="1">
    <location>
        <begin position="450"/>
        <end position="472"/>
    </location>
</feature>
<dbReference type="InterPro" id="IPR021295">
    <property type="entry name" value="DUF2867"/>
</dbReference>
<dbReference type="GO" id="GO:0044877">
    <property type="term" value="F:protein-containing complex binding"/>
    <property type="evidence" value="ECO:0007669"/>
    <property type="project" value="TreeGrafter"/>
</dbReference>
<evidence type="ECO:0000313" key="3">
    <source>
        <dbReference type="EMBL" id="GLQ73514.1"/>
    </source>
</evidence>
<keyword evidence="4" id="KW-1185">Reference proteome</keyword>
<keyword evidence="1" id="KW-1133">Transmembrane helix</keyword>
<dbReference type="InterPro" id="IPR016040">
    <property type="entry name" value="NAD(P)-bd_dom"/>
</dbReference>
<proteinExistence type="predicted"/>
<evidence type="ECO:0000259" key="2">
    <source>
        <dbReference type="Pfam" id="PF13460"/>
    </source>
</evidence>
<sequence>MDLKRVLVLGASGYVGSQLIPLLLREGYAVTAVARQFEFLKRRVPEHPNLTVQYLDLADRESTLNFVNHFDLAFFLVHGMAHGYDFIDYELSLAENFRQALDKSQIQHVIYLSSLQPQTGDSKHLQARRETGNVLRQSHVPVTEVRAGVIIGAGSAAFEIMRDFVYNLPILITPKWVSSKANPIALDNLNHYLLALAKDTPSESHVFEAGGPDVLSYREQFQILCKVTRRKRSILSTRILTPKMASYWLGMVTSVPSSVGRALLAGLTHDFIADSQALERKFPQPLIPFEQAVASAIASEGAYLKSNVWGFDPSALKRWQPGFGYYPKKTGASIQTEMDAQSLWKVVKEIGSYEKGYFFATWMWRLREWMDVLAGGSFPVRQKPSDSALKEGDYIDSWKVIKHEENAFISLLFGMKGPGLGRLEFSIKDHGNYRELNVTAWWHPKGFLGLLYWFAMMPAHLFVFQGMVKAIVQQAKLENKAKK</sequence>
<feature type="domain" description="NAD(P)-binding" evidence="2">
    <location>
        <begin position="10"/>
        <end position="150"/>
    </location>
</feature>
<dbReference type="PANTHER" id="PTHR12126:SF11">
    <property type="entry name" value="NADH DEHYDROGENASE [UBIQUINONE] 1 ALPHA SUBCOMPLEX SUBUNIT 9, MITOCHONDRIAL"/>
    <property type="match status" value="1"/>
</dbReference>
<reference evidence="4" key="1">
    <citation type="journal article" date="2019" name="Int. J. Syst. Evol. Microbiol.">
        <title>The Global Catalogue of Microorganisms (GCM) 10K type strain sequencing project: providing services to taxonomists for standard genome sequencing and annotation.</title>
        <authorList>
            <consortium name="The Broad Institute Genomics Platform"/>
            <consortium name="The Broad Institute Genome Sequencing Center for Infectious Disease"/>
            <person name="Wu L."/>
            <person name="Ma J."/>
        </authorList>
    </citation>
    <scope>NUCLEOTIDE SEQUENCE [LARGE SCALE GENOMIC DNA]</scope>
    <source>
        <strain evidence="4">NBRC 15640</strain>
    </source>
</reference>
<dbReference type="PANTHER" id="PTHR12126">
    <property type="entry name" value="NADH-UBIQUINONE OXIDOREDUCTASE 39 KDA SUBUNIT-RELATED"/>
    <property type="match status" value="1"/>
</dbReference>
<keyword evidence="1" id="KW-0812">Transmembrane</keyword>
<dbReference type="Pfam" id="PF13460">
    <property type="entry name" value="NAD_binding_10"/>
    <property type="match status" value="1"/>
</dbReference>
<gene>
    <name evidence="3" type="ORF">GCM10007932_28740</name>
</gene>
<organism evidence="3 4">
    <name type="scientific">Vibrio penaeicida</name>
    <dbReference type="NCBI Taxonomy" id="104609"/>
    <lineage>
        <taxon>Bacteria</taxon>
        <taxon>Pseudomonadati</taxon>
        <taxon>Pseudomonadota</taxon>
        <taxon>Gammaproteobacteria</taxon>
        <taxon>Vibrionales</taxon>
        <taxon>Vibrionaceae</taxon>
        <taxon>Vibrio</taxon>
    </lineage>
</organism>
<name>A0AAV5NT55_9VIBR</name>